<evidence type="ECO:0000256" key="16">
    <source>
        <dbReference type="ARBA" id="ARBA00047899"/>
    </source>
</evidence>
<evidence type="ECO:0000256" key="15">
    <source>
        <dbReference type="ARBA" id="ARBA00023180"/>
    </source>
</evidence>
<accession>A0A445F3X1</accession>
<evidence type="ECO:0000256" key="6">
    <source>
        <dbReference type="ARBA" id="ARBA00022679"/>
    </source>
</evidence>
<feature type="chain" id="PRO_5019458498" description="non-specific serine/threonine protein kinase" evidence="21">
    <location>
        <begin position="23"/>
        <end position="1465"/>
    </location>
</feature>
<evidence type="ECO:0000256" key="14">
    <source>
        <dbReference type="ARBA" id="ARBA00023170"/>
    </source>
</evidence>
<dbReference type="GO" id="GO:0005524">
    <property type="term" value="F:ATP binding"/>
    <property type="evidence" value="ECO:0007669"/>
    <property type="project" value="UniProtKB-UniRule"/>
</dbReference>
<name>A0A445F3X1_GLYSO</name>
<dbReference type="PROSITE" id="PS00107">
    <property type="entry name" value="PROTEIN_KINASE_ATP"/>
    <property type="match status" value="2"/>
</dbReference>
<evidence type="ECO:0000256" key="19">
    <source>
        <dbReference type="SAM" id="MobiDB-lite"/>
    </source>
</evidence>
<evidence type="ECO:0000256" key="4">
    <source>
        <dbReference type="ARBA" id="ARBA00022527"/>
    </source>
</evidence>
<feature type="binding site" evidence="18">
    <location>
        <position position="1159"/>
    </location>
    <ligand>
        <name>ATP</name>
        <dbReference type="ChEBI" id="CHEBI:30616"/>
    </ligand>
</feature>
<keyword evidence="5" id="KW-0597">Phosphoprotein</keyword>
<keyword evidence="9 18" id="KW-0547">Nucleotide-binding</keyword>
<sequence>MGSVYELVLLLLFCGLMPLVLAAGNQAECPPSFPCGYLDNISFPFTLTERPDCGLLPISNCDDPLKPKMIQLHKKGVSFQLVRVAQLFSSPTTPLTTFQFRDTNLYDLLQNESCEAFRNNYTLPFPHSFHFASFHLQYNTTLFRCNRSLHVSPPTSMHNYTKCADYDLYYNNTSYNNISRAADASLRACTKVLLPIKDTPDANNPFTFVTADILTKVELTHECAACHYRRGGQCQLDSREKFCCTNAQFLLLHHKQNQNSSSDIDVPNLCSLLVLKFQIYSLLHWQVIKKGSSLKLVIGIGIPSMLAIGLLFLFLLYKRKYATSGGQLESRDSYSDSSSNPHRESSSEYFGVPLFLYEQLKEATNNFDHTKELGDGGFGTVYHGKLPDGREVAVKRLYEHNWKRVEQFMNEVKILTRLRHKYLVSLYGCTSRHSRELLLVYEYISNGTVACHLHGELAKPGSLPWSIRMKIAIETANALAYLHASDIIHRDVKTNNILLDNNFCVKVADFGLSRDFPNNVTHVSTAPQGSPGYLDPEYYNCYQLTSKSDVYSFGVVLIELISSKPAVDMNRSRDEINLSNLAVRKIQESAISELVDPSLGFDSDNGIKGMIVSVAGLAFQCLQREKDLRPSMDEVLDELRRIESGKDEGEVQDEGDVNGAVVSHSSAHSPPPASPEWEEVRLLRSIKPTSPNTVTDKWEKSSLLFLVLILSAGYENRNQVYNCSPSFYCGNVRPFRYPFTETDTRDILPFVSAEMVLEVVLSNDCYECYNFRGGQCLLVNHKTFNCSEAEKHYSKSEHVMLLLGLVTVDLFCFLLFCHLVLILSAGYGNGHQDCPHSFTCGNLGTFHYPFTKAEKPDCGLLAIHDCDNPHQHRKMIQLEKNGKGIVLTGVAQQNAISILDEDFHKRLQQNPCGTLKNNYSLPSPFSSLYSIHIKFNVTLFKCKQSLKMKPPTHYFNHPCPEYDYDIYYDSLPTPNSKEAHSLFSSCSVIQISTKDLTDTNDILSFVSAEMVLQVVLSNDCDQCYNHRGGQCRLDANKKFYCKEGPKNKSSKSLKLILGLVTGLSVILSAILIIGYIVFRRKYTPSHPQSQSRNTYVDVIGPSSNPDPENGRFYFGVPLFSYKELQKATYNFHHARQLGSGGFGTVYYGKLQDGREVAIKRLYEHNYRRVEQFMNEVQILTRLRHKNLVSLYGCTSSHSRELLLVYEHVPNGTVACHLHGELARRDTLPWHTRMKIAIETASALSYLHASDIIHRDVKTKNILLNESFSVKVADFGLSRLFPNDVTHVSTAPLGTPGYVDPEYHQCYQLTNKSDVYSFGVVLIELLSSMPAIDMTRRRDEINLSNLAINKIQQSAFSELVDPCLGFDSDSEVKRMMVSVAELAFQCLQRDKELRPSMDEVLKVLMRIETGKDMGEHLDDEEDLRPPSLPSPDWDENGLVRKMMVHPSPKAVTDTWHSESTTPNGSG</sequence>
<evidence type="ECO:0000256" key="17">
    <source>
        <dbReference type="ARBA" id="ARBA00048679"/>
    </source>
</evidence>
<keyword evidence="15" id="KW-0325">Glycoprotein</keyword>
<evidence type="ECO:0000256" key="8">
    <source>
        <dbReference type="ARBA" id="ARBA00022729"/>
    </source>
</evidence>
<evidence type="ECO:0000256" key="5">
    <source>
        <dbReference type="ARBA" id="ARBA00022553"/>
    </source>
</evidence>
<evidence type="ECO:0000256" key="12">
    <source>
        <dbReference type="ARBA" id="ARBA00022989"/>
    </source>
</evidence>
<keyword evidence="11 18" id="KW-0067">ATP-binding</keyword>
<feature type="signal peptide" evidence="21">
    <location>
        <begin position="1"/>
        <end position="22"/>
    </location>
</feature>
<dbReference type="Pfam" id="PF00069">
    <property type="entry name" value="Pkinase"/>
    <property type="match status" value="1"/>
</dbReference>
<feature type="domain" description="Protein kinase" evidence="22">
    <location>
        <begin position="1131"/>
        <end position="1406"/>
    </location>
</feature>
<evidence type="ECO:0000256" key="10">
    <source>
        <dbReference type="ARBA" id="ARBA00022777"/>
    </source>
</evidence>
<evidence type="ECO:0000256" key="1">
    <source>
        <dbReference type="ARBA" id="ARBA00004251"/>
    </source>
</evidence>
<keyword evidence="8 21" id="KW-0732">Signal</keyword>
<dbReference type="InterPro" id="IPR000719">
    <property type="entry name" value="Prot_kinase_dom"/>
</dbReference>
<keyword evidence="10 23" id="KW-0418">Kinase</keyword>
<proteinExistence type="predicted"/>
<comment type="subcellular location">
    <subcellularLocation>
        <location evidence="1">Cell membrane</location>
        <topology evidence="1">Single-pass type I membrane protein</topology>
    </subcellularLocation>
</comment>
<dbReference type="PANTHER" id="PTHR46008:SF50">
    <property type="entry name" value="WALL ASSOCIATED KINASE-LIKE PROTEIN"/>
    <property type="match status" value="1"/>
</dbReference>
<comment type="catalytic activity">
    <reaction evidence="17">
        <text>L-seryl-[protein] + ATP = O-phospho-L-seryl-[protein] + ADP + H(+)</text>
        <dbReference type="Rhea" id="RHEA:17989"/>
        <dbReference type="Rhea" id="RHEA-COMP:9863"/>
        <dbReference type="Rhea" id="RHEA-COMP:11604"/>
        <dbReference type="ChEBI" id="CHEBI:15378"/>
        <dbReference type="ChEBI" id="CHEBI:29999"/>
        <dbReference type="ChEBI" id="CHEBI:30616"/>
        <dbReference type="ChEBI" id="CHEBI:83421"/>
        <dbReference type="ChEBI" id="CHEBI:456216"/>
        <dbReference type="EC" id="2.7.11.1"/>
    </reaction>
</comment>
<feature type="transmembrane region" description="Helical" evidence="20">
    <location>
        <begin position="1055"/>
        <end position="1078"/>
    </location>
</feature>
<keyword evidence="7 20" id="KW-0812">Transmembrane</keyword>
<dbReference type="EC" id="2.7.11.1" evidence="2"/>
<dbReference type="FunFam" id="1.10.510.10:FF:000161">
    <property type="entry name" value="Wall-associated receptor kinase-like 20"/>
    <property type="match status" value="2"/>
</dbReference>
<evidence type="ECO:0000259" key="22">
    <source>
        <dbReference type="PROSITE" id="PS50011"/>
    </source>
</evidence>
<dbReference type="PROSITE" id="PS50011">
    <property type="entry name" value="PROTEIN_KINASE_DOM"/>
    <property type="match status" value="2"/>
</dbReference>
<evidence type="ECO:0000256" key="20">
    <source>
        <dbReference type="SAM" id="Phobius"/>
    </source>
</evidence>
<evidence type="ECO:0000256" key="2">
    <source>
        <dbReference type="ARBA" id="ARBA00012513"/>
    </source>
</evidence>
<evidence type="ECO:0000256" key="7">
    <source>
        <dbReference type="ARBA" id="ARBA00022692"/>
    </source>
</evidence>
<evidence type="ECO:0000256" key="11">
    <source>
        <dbReference type="ARBA" id="ARBA00022840"/>
    </source>
</evidence>
<feature type="transmembrane region" description="Helical" evidence="20">
    <location>
        <begin position="801"/>
        <end position="827"/>
    </location>
</feature>
<keyword evidence="3" id="KW-1003">Cell membrane</keyword>
<dbReference type="InterPro" id="IPR008271">
    <property type="entry name" value="Ser/Thr_kinase_AS"/>
</dbReference>
<dbReference type="FunFam" id="3.30.200.20:FF:000214">
    <property type="entry name" value="WAK1-OsWAK receptor-like cytoplasmic kinase (OsWAK-RLCK)"/>
    <property type="match status" value="1"/>
</dbReference>
<gene>
    <name evidence="23" type="ORF">D0Y65_053865</name>
</gene>
<evidence type="ECO:0000256" key="3">
    <source>
        <dbReference type="ARBA" id="ARBA00022475"/>
    </source>
</evidence>
<evidence type="ECO:0000313" key="24">
    <source>
        <dbReference type="Proteomes" id="UP000289340"/>
    </source>
</evidence>
<dbReference type="Gene3D" id="1.10.510.10">
    <property type="entry name" value="Transferase(Phosphotransferase) domain 1"/>
    <property type="match status" value="2"/>
</dbReference>
<feature type="domain" description="Protein kinase" evidence="22">
    <location>
        <begin position="367"/>
        <end position="642"/>
    </location>
</feature>
<evidence type="ECO:0000256" key="18">
    <source>
        <dbReference type="PROSITE-ProRule" id="PRU10141"/>
    </source>
</evidence>
<comment type="catalytic activity">
    <reaction evidence="16">
        <text>L-threonyl-[protein] + ATP = O-phospho-L-threonyl-[protein] + ADP + H(+)</text>
        <dbReference type="Rhea" id="RHEA:46608"/>
        <dbReference type="Rhea" id="RHEA-COMP:11060"/>
        <dbReference type="Rhea" id="RHEA-COMP:11605"/>
        <dbReference type="ChEBI" id="CHEBI:15378"/>
        <dbReference type="ChEBI" id="CHEBI:30013"/>
        <dbReference type="ChEBI" id="CHEBI:30616"/>
        <dbReference type="ChEBI" id="CHEBI:61977"/>
        <dbReference type="ChEBI" id="CHEBI:456216"/>
        <dbReference type="EC" id="2.7.11.1"/>
    </reaction>
</comment>
<keyword evidence="24" id="KW-1185">Reference proteome</keyword>
<evidence type="ECO:0000256" key="13">
    <source>
        <dbReference type="ARBA" id="ARBA00023136"/>
    </source>
</evidence>
<dbReference type="PANTHER" id="PTHR46008">
    <property type="entry name" value="LEAF RUST 10 DISEASE-RESISTANCE LOCUS RECEPTOR-LIKE PROTEIN KINASE-LIKE 1.4"/>
    <property type="match status" value="1"/>
</dbReference>
<evidence type="ECO:0000256" key="9">
    <source>
        <dbReference type="ARBA" id="ARBA00022741"/>
    </source>
</evidence>
<reference evidence="23 24" key="1">
    <citation type="submission" date="2018-09" db="EMBL/GenBank/DDBJ databases">
        <title>A high-quality reference genome of wild soybean provides a powerful tool to mine soybean genomes.</title>
        <authorList>
            <person name="Xie M."/>
            <person name="Chung C.Y.L."/>
            <person name="Li M.-W."/>
            <person name="Wong F.-L."/>
            <person name="Chan T.-F."/>
            <person name="Lam H.-M."/>
        </authorList>
    </citation>
    <scope>NUCLEOTIDE SEQUENCE [LARGE SCALE GENOMIC DNA]</scope>
    <source>
        <strain evidence="24">cv. W05</strain>
        <tissue evidence="23">Hypocotyl of etiolated seedlings</tissue>
    </source>
</reference>
<dbReference type="PROSITE" id="PS00108">
    <property type="entry name" value="PROTEIN_KINASE_ST"/>
    <property type="match status" value="2"/>
</dbReference>
<evidence type="ECO:0000256" key="21">
    <source>
        <dbReference type="SAM" id="SignalP"/>
    </source>
</evidence>
<feature type="transmembrane region" description="Helical" evidence="20">
    <location>
        <begin position="296"/>
        <end position="317"/>
    </location>
</feature>
<dbReference type="Gene3D" id="3.30.200.20">
    <property type="entry name" value="Phosphorylase Kinase, domain 1"/>
    <property type="match status" value="2"/>
</dbReference>
<keyword evidence="12 20" id="KW-1133">Transmembrane helix</keyword>
<organism evidence="23 24">
    <name type="scientific">Glycine soja</name>
    <name type="common">Wild soybean</name>
    <dbReference type="NCBI Taxonomy" id="3848"/>
    <lineage>
        <taxon>Eukaryota</taxon>
        <taxon>Viridiplantae</taxon>
        <taxon>Streptophyta</taxon>
        <taxon>Embryophyta</taxon>
        <taxon>Tracheophyta</taxon>
        <taxon>Spermatophyta</taxon>
        <taxon>Magnoliopsida</taxon>
        <taxon>eudicotyledons</taxon>
        <taxon>Gunneridae</taxon>
        <taxon>Pentapetalae</taxon>
        <taxon>rosids</taxon>
        <taxon>fabids</taxon>
        <taxon>Fabales</taxon>
        <taxon>Fabaceae</taxon>
        <taxon>Papilionoideae</taxon>
        <taxon>50 kb inversion clade</taxon>
        <taxon>NPAAA clade</taxon>
        <taxon>indigoferoid/millettioid clade</taxon>
        <taxon>Phaseoleae</taxon>
        <taxon>Glycine</taxon>
        <taxon>Glycine subgen. Soja</taxon>
    </lineage>
</organism>
<comment type="caution">
    <text evidence="23">The sequence shown here is derived from an EMBL/GenBank/DDBJ whole genome shotgun (WGS) entry which is preliminary data.</text>
</comment>
<keyword evidence="4" id="KW-0723">Serine/threonine-protein kinase</keyword>
<evidence type="ECO:0000313" key="23">
    <source>
        <dbReference type="EMBL" id="RZB43502.1"/>
    </source>
</evidence>
<dbReference type="SMART" id="SM00220">
    <property type="entry name" value="S_TKc"/>
    <property type="match status" value="2"/>
</dbReference>
<dbReference type="GO" id="GO:0005886">
    <property type="term" value="C:plasma membrane"/>
    <property type="evidence" value="ECO:0007669"/>
    <property type="project" value="UniProtKB-SubCell"/>
</dbReference>
<dbReference type="InterPro" id="IPR001245">
    <property type="entry name" value="Ser-Thr/Tyr_kinase_cat_dom"/>
</dbReference>
<feature type="region of interest" description="Disordered" evidence="19">
    <location>
        <begin position="1413"/>
        <end position="1465"/>
    </location>
</feature>
<dbReference type="EMBL" id="QZWG01000020">
    <property type="protein sequence ID" value="RZB43502.1"/>
    <property type="molecule type" value="Genomic_DNA"/>
</dbReference>
<dbReference type="SUPFAM" id="SSF56112">
    <property type="entry name" value="Protein kinase-like (PK-like)"/>
    <property type="match status" value="2"/>
</dbReference>
<dbReference type="Proteomes" id="UP000289340">
    <property type="component" value="Chromosome 20"/>
</dbReference>
<feature type="binding site" evidence="18">
    <location>
        <position position="395"/>
    </location>
    <ligand>
        <name>ATP</name>
        <dbReference type="ChEBI" id="CHEBI:30616"/>
    </ligand>
</feature>
<feature type="region of interest" description="Disordered" evidence="19">
    <location>
        <begin position="327"/>
        <end position="346"/>
    </location>
</feature>
<keyword evidence="6" id="KW-0808">Transferase</keyword>
<dbReference type="GO" id="GO:0004674">
    <property type="term" value="F:protein serine/threonine kinase activity"/>
    <property type="evidence" value="ECO:0007669"/>
    <property type="project" value="UniProtKB-KW"/>
</dbReference>
<dbReference type="InterPro" id="IPR011009">
    <property type="entry name" value="Kinase-like_dom_sf"/>
</dbReference>
<keyword evidence="13 20" id="KW-0472">Membrane</keyword>
<keyword evidence="14 23" id="KW-0675">Receptor</keyword>
<feature type="compositionally biased region" description="Polar residues" evidence="19">
    <location>
        <begin position="1456"/>
        <end position="1465"/>
    </location>
</feature>
<dbReference type="Pfam" id="PF07714">
    <property type="entry name" value="PK_Tyr_Ser-Thr"/>
    <property type="match status" value="1"/>
</dbReference>
<dbReference type="InterPro" id="IPR017441">
    <property type="entry name" value="Protein_kinase_ATP_BS"/>
</dbReference>
<protein>
    <recommendedName>
        <fullName evidence="2">non-specific serine/threonine protein kinase</fullName>
        <ecNumber evidence="2">2.7.11.1</ecNumber>
    </recommendedName>
</protein>